<name>A0A0M2R806_9PROT</name>
<dbReference type="Gene3D" id="2.70.70.10">
    <property type="entry name" value="Glucose Permease (Domain IIA)"/>
    <property type="match status" value="1"/>
</dbReference>
<comment type="caution">
    <text evidence="2">The sequence shown here is derived from an EMBL/GenBank/DDBJ whole genome shotgun (WGS) entry which is preliminary data.</text>
</comment>
<feature type="domain" description="M23ase beta-sheet core" evidence="1">
    <location>
        <begin position="163"/>
        <end position="258"/>
    </location>
</feature>
<dbReference type="GO" id="GO:0004222">
    <property type="term" value="F:metalloendopeptidase activity"/>
    <property type="evidence" value="ECO:0007669"/>
    <property type="project" value="TreeGrafter"/>
</dbReference>
<dbReference type="PANTHER" id="PTHR21666">
    <property type="entry name" value="PEPTIDASE-RELATED"/>
    <property type="match status" value="1"/>
</dbReference>
<organism evidence="2 3">
    <name type="scientific">Kiloniella litopenaei</name>
    <dbReference type="NCBI Taxonomy" id="1549748"/>
    <lineage>
        <taxon>Bacteria</taxon>
        <taxon>Pseudomonadati</taxon>
        <taxon>Pseudomonadota</taxon>
        <taxon>Alphaproteobacteria</taxon>
        <taxon>Rhodospirillales</taxon>
        <taxon>Kiloniellaceae</taxon>
        <taxon>Kiloniella</taxon>
    </lineage>
</organism>
<dbReference type="Pfam" id="PF01551">
    <property type="entry name" value="Peptidase_M23"/>
    <property type="match status" value="1"/>
</dbReference>
<proteinExistence type="predicted"/>
<dbReference type="Proteomes" id="UP000034491">
    <property type="component" value="Unassembled WGS sequence"/>
</dbReference>
<dbReference type="CDD" id="cd12797">
    <property type="entry name" value="M23_peptidase"/>
    <property type="match status" value="1"/>
</dbReference>
<evidence type="ECO:0000259" key="1">
    <source>
        <dbReference type="Pfam" id="PF01551"/>
    </source>
</evidence>
<dbReference type="AlphaFoldDB" id="A0A0M2R806"/>
<protein>
    <submittedName>
        <fullName evidence="2">Peptidase</fullName>
    </submittedName>
</protein>
<dbReference type="SUPFAM" id="SSF51261">
    <property type="entry name" value="Duplicated hybrid motif"/>
    <property type="match status" value="1"/>
</dbReference>
<dbReference type="STRING" id="1549748.WH95_04995"/>
<dbReference type="PANTHER" id="PTHR21666:SF285">
    <property type="entry name" value="M23 FAMILY METALLOPEPTIDASE"/>
    <property type="match status" value="1"/>
</dbReference>
<dbReference type="InterPro" id="IPR050570">
    <property type="entry name" value="Cell_wall_metabolism_enzyme"/>
</dbReference>
<dbReference type="InterPro" id="IPR011055">
    <property type="entry name" value="Dup_hybrid_motif"/>
</dbReference>
<gene>
    <name evidence="2" type="ORF">WH95_04995</name>
</gene>
<dbReference type="FunFam" id="2.70.70.10:FF:000019">
    <property type="entry name" value="M23 family peptidase"/>
    <property type="match status" value="1"/>
</dbReference>
<sequence length="267" mass="28871">MTLSGTLSVPSSGFAEDNVSLQGKFIQGGIIIGKAPGGSKVFLNQEAIKLSQQGDFVFGFGRDAEGIVELSIQTPDGKTQTRNYEIKKRDYAIQRIEGVAQKYVSPPKEVADRISRDAQIVAKARMEDFDEPMYAKGFIWPAHGRISGVYGSQRVFNGVPKRPHFGVDVAAPVGTPVIAPAPGIVTLAEPDLYYSGGTIILDHGHGLSSTFLHMDSVTVKVGDYLAQGEKLGTLGATGRVTGPHLDWRMNWFKERVDPETLVGPMPN</sequence>
<evidence type="ECO:0000313" key="3">
    <source>
        <dbReference type="Proteomes" id="UP000034491"/>
    </source>
</evidence>
<keyword evidence="3" id="KW-1185">Reference proteome</keyword>
<reference evidence="2 3" key="1">
    <citation type="submission" date="2015-03" db="EMBL/GenBank/DDBJ databases">
        <title>Genome sequence of Kiloniella sp. P1-1, isolated from the gut microflora of Pacific white shrimp, Penaeus vannamei.</title>
        <authorList>
            <person name="Shao Z."/>
            <person name="Wang L."/>
            <person name="Li X."/>
        </authorList>
    </citation>
    <scope>NUCLEOTIDE SEQUENCE [LARGE SCALE GENOMIC DNA]</scope>
    <source>
        <strain evidence="2 3">P1-1</strain>
    </source>
</reference>
<evidence type="ECO:0000313" key="2">
    <source>
        <dbReference type="EMBL" id="KKJ78057.1"/>
    </source>
</evidence>
<dbReference type="InterPro" id="IPR016047">
    <property type="entry name" value="M23ase_b-sheet_dom"/>
</dbReference>
<dbReference type="EMBL" id="LANI01000003">
    <property type="protein sequence ID" value="KKJ78057.1"/>
    <property type="molecule type" value="Genomic_DNA"/>
</dbReference>
<accession>A0A0M2R806</accession>
<dbReference type="PATRIC" id="fig|1549748.8.peg.2483"/>